<keyword evidence="6" id="KW-0961">Cell wall biogenesis/degradation</keyword>
<keyword evidence="3" id="KW-0378">Hydrolase</keyword>
<dbReference type="SUPFAM" id="SSF56601">
    <property type="entry name" value="beta-lactamase/transpeptidase-like"/>
    <property type="match status" value="1"/>
</dbReference>
<dbReference type="InterPro" id="IPR001967">
    <property type="entry name" value="Peptidase_S11_N"/>
</dbReference>
<reference evidence="12 13" key="1">
    <citation type="submission" date="2011-11" db="EMBL/GenBank/DDBJ databases">
        <title>The Genome Sequence of Dialister succinatiphilus YIT 11850.</title>
        <authorList>
            <consortium name="The Broad Institute Genome Sequencing Platform"/>
            <person name="Earl A."/>
            <person name="Ward D."/>
            <person name="Feldgarden M."/>
            <person name="Gevers D."/>
            <person name="Morotomi M."/>
            <person name="Young S.K."/>
            <person name="Zeng Q."/>
            <person name="Gargeya S."/>
            <person name="Fitzgerald M."/>
            <person name="Haas B."/>
            <person name="Abouelleil A."/>
            <person name="Alvarado L."/>
            <person name="Arachchi H.M."/>
            <person name="Berlin A."/>
            <person name="Brown A."/>
            <person name="Chapman S.B."/>
            <person name="Dunbar C."/>
            <person name="Gearin G."/>
            <person name="Goldberg J."/>
            <person name="Griggs A."/>
            <person name="Gujja S."/>
            <person name="Heiman D."/>
            <person name="Howarth C."/>
            <person name="Lui A."/>
            <person name="MacDonald P.J.P."/>
            <person name="Montmayeur A."/>
            <person name="Murphy C."/>
            <person name="Neiman D."/>
            <person name="Pearson M."/>
            <person name="Priest M."/>
            <person name="Roberts A."/>
            <person name="Saif S."/>
            <person name="Shea T."/>
            <person name="Sisk P."/>
            <person name="Stolte C."/>
            <person name="Sykes S."/>
            <person name="Wortman J."/>
            <person name="Nusbaum C."/>
            <person name="Birren B."/>
        </authorList>
    </citation>
    <scope>NUCLEOTIDE SEQUENCE [LARGE SCALE GENOMIC DNA]</scope>
    <source>
        <strain evidence="12 13">YIT 11850</strain>
    </source>
</reference>
<evidence type="ECO:0000256" key="1">
    <source>
        <dbReference type="ARBA" id="ARBA00007164"/>
    </source>
</evidence>
<feature type="chain" id="PRO_5039636438" description="Peptidase S11 D-alanyl-D-alanine carboxypeptidase A N-terminal domain-containing protein" evidence="10">
    <location>
        <begin position="23"/>
        <end position="277"/>
    </location>
</feature>
<dbReference type="GO" id="GO:0008360">
    <property type="term" value="P:regulation of cell shape"/>
    <property type="evidence" value="ECO:0007669"/>
    <property type="project" value="UniProtKB-KW"/>
</dbReference>
<evidence type="ECO:0000256" key="2">
    <source>
        <dbReference type="ARBA" id="ARBA00022729"/>
    </source>
</evidence>
<dbReference type="Gene3D" id="3.40.710.10">
    <property type="entry name" value="DD-peptidase/beta-lactamase superfamily"/>
    <property type="match status" value="1"/>
</dbReference>
<keyword evidence="2 10" id="KW-0732">Signal</keyword>
<feature type="active site" evidence="7">
    <location>
        <position position="109"/>
    </location>
</feature>
<dbReference type="AlphaFoldDB" id="H1D2D4"/>
<name>H1D2D4_9FIRM</name>
<keyword evidence="13" id="KW-1185">Reference proteome</keyword>
<evidence type="ECO:0000313" key="12">
    <source>
        <dbReference type="EMBL" id="EHO62318.1"/>
    </source>
</evidence>
<sequence length="277" mass="30371">MTYKMFLLALTFTCISCSPLHAAAPDITADAAVIMDGSDGRFLYEKNGTKREYPASMTKIMTCILSLEKGNTYQTVTVSPKAADVESTALNGGEWLSLGDLRNQMMMISDNGAATAIAENTAGSLPAFADMMNQKAKDIGMTGTHFVNANGMPDENHYSTAEDMARLARYAMENRNFRSIVSTKRKQIRYIRPAEIFTCENSNELLYTYPGATGIKTGYTRAAGGCLAASAIRDNHELIVIIMHSRDMDSRFTEAAQLLDYGFSLIKKEPSSDKKKA</sequence>
<dbReference type="Pfam" id="PF00768">
    <property type="entry name" value="Peptidase_S11"/>
    <property type="match status" value="1"/>
</dbReference>
<protein>
    <recommendedName>
        <fullName evidence="11">Peptidase S11 D-alanyl-D-alanine carboxypeptidase A N-terminal domain-containing protein</fullName>
    </recommendedName>
</protein>
<dbReference type="PRINTS" id="PR00725">
    <property type="entry name" value="DADACBPTASE1"/>
</dbReference>
<dbReference type="RefSeq" id="WP_008860266.1">
    <property type="nucleotide sequence ID" value="NZ_JH591189.1"/>
</dbReference>
<dbReference type="PANTHER" id="PTHR21581:SF33">
    <property type="entry name" value="D-ALANYL-D-ALANINE CARBOXYPEPTIDASE DACB"/>
    <property type="match status" value="1"/>
</dbReference>
<comment type="caution">
    <text evidence="12">The sequence shown here is derived from an EMBL/GenBank/DDBJ whole genome shotgun (WGS) entry which is preliminary data.</text>
</comment>
<evidence type="ECO:0000256" key="6">
    <source>
        <dbReference type="ARBA" id="ARBA00023316"/>
    </source>
</evidence>
<dbReference type="HOGENOM" id="CLU_027070_7_0_9"/>
<feature type="signal peptide" evidence="10">
    <location>
        <begin position="1"/>
        <end position="22"/>
    </location>
</feature>
<evidence type="ECO:0000259" key="11">
    <source>
        <dbReference type="Pfam" id="PF00768"/>
    </source>
</evidence>
<dbReference type="MEROPS" id="S11.004"/>
<feature type="active site" description="Proton acceptor" evidence="7">
    <location>
        <position position="59"/>
    </location>
</feature>
<keyword evidence="5" id="KW-0573">Peptidoglycan synthesis</keyword>
<accession>H1D2D4</accession>
<organism evidence="12 13">
    <name type="scientific">Dialister succinatiphilus YIT 11850</name>
    <dbReference type="NCBI Taxonomy" id="742743"/>
    <lineage>
        <taxon>Bacteria</taxon>
        <taxon>Bacillati</taxon>
        <taxon>Bacillota</taxon>
        <taxon>Negativicutes</taxon>
        <taxon>Veillonellales</taxon>
        <taxon>Veillonellaceae</taxon>
        <taxon>Dialister</taxon>
    </lineage>
</organism>
<dbReference type="STRING" id="742743.HMPREF9453_01772"/>
<evidence type="ECO:0000256" key="4">
    <source>
        <dbReference type="ARBA" id="ARBA00022960"/>
    </source>
</evidence>
<dbReference type="InterPro" id="IPR012338">
    <property type="entry name" value="Beta-lactam/transpept-like"/>
</dbReference>
<evidence type="ECO:0000256" key="9">
    <source>
        <dbReference type="RuleBase" id="RU004016"/>
    </source>
</evidence>
<feature type="active site" description="Acyl-ester intermediate" evidence="7">
    <location>
        <position position="56"/>
    </location>
</feature>
<dbReference type="GO" id="GO:0006508">
    <property type="term" value="P:proteolysis"/>
    <property type="evidence" value="ECO:0007669"/>
    <property type="project" value="InterPro"/>
</dbReference>
<evidence type="ECO:0000256" key="7">
    <source>
        <dbReference type="PIRSR" id="PIRSR618044-1"/>
    </source>
</evidence>
<dbReference type="InterPro" id="IPR018044">
    <property type="entry name" value="Peptidase_S11"/>
</dbReference>
<keyword evidence="4" id="KW-0133">Cell shape</keyword>
<dbReference type="eggNOG" id="COG1686">
    <property type="taxonomic scope" value="Bacteria"/>
</dbReference>
<evidence type="ECO:0000313" key="13">
    <source>
        <dbReference type="Proteomes" id="UP000003277"/>
    </source>
</evidence>
<evidence type="ECO:0000256" key="10">
    <source>
        <dbReference type="SAM" id="SignalP"/>
    </source>
</evidence>
<evidence type="ECO:0000256" key="5">
    <source>
        <dbReference type="ARBA" id="ARBA00022984"/>
    </source>
</evidence>
<comment type="similarity">
    <text evidence="1 9">Belongs to the peptidase S11 family.</text>
</comment>
<dbReference type="GO" id="GO:0009252">
    <property type="term" value="P:peptidoglycan biosynthetic process"/>
    <property type="evidence" value="ECO:0007669"/>
    <property type="project" value="UniProtKB-KW"/>
</dbReference>
<evidence type="ECO:0000256" key="8">
    <source>
        <dbReference type="PIRSR" id="PIRSR618044-2"/>
    </source>
</evidence>
<dbReference type="GO" id="GO:0009002">
    <property type="term" value="F:serine-type D-Ala-D-Ala carboxypeptidase activity"/>
    <property type="evidence" value="ECO:0007669"/>
    <property type="project" value="InterPro"/>
</dbReference>
<evidence type="ECO:0000256" key="3">
    <source>
        <dbReference type="ARBA" id="ARBA00022801"/>
    </source>
</evidence>
<dbReference type="PANTHER" id="PTHR21581">
    <property type="entry name" value="D-ALANYL-D-ALANINE CARBOXYPEPTIDASE"/>
    <property type="match status" value="1"/>
</dbReference>
<gene>
    <name evidence="12" type="ORF">HMPREF9453_01772</name>
</gene>
<feature type="domain" description="Peptidase S11 D-alanyl-D-alanine carboxypeptidase A N-terminal" evidence="11">
    <location>
        <begin position="22"/>
        <end position="245"/>
    </location>
</feature>
<dbReference type="PATRIC" id="fig|742743.3.peg.1801"/>
<proteinExistence type="inferred from homology"/>
<dbReference type="Proteomes" id="UP000003277">
    <property type="component" value="Unassembled WGS sequence"/>
</dbReference>
<dbReference type="GO" id="GO:0071555">
    <property type="term" value="P:cell wall organization"/>
    <property type="evidence" value="ECO:0007669"/>
    <property type="project" value="UniProtKB-KW"/>
</dbReference>
<dbReference type="EMBL" id="ADLT01000057">
    <property type="protein sequence ID" value="EHO62318.1"/>
    <property type="molecule type" value="Genomic_DNA"/>
</dbReference>
<feature type="binding site" evidence="8">
    <location>
        <position position="216"/>
    </location>
    <ligand>
        <name>substrate</name>
    </ligand>
</feature>